<feature type="region of interest" description="Disordered" evidence="1">
    <location>
        <begin position="158"/>
        <end position="187"/>
    </location>
</feature>
<organism evidence="2 3">
    <name type="scientific">Aspergillus fijiensis CBS 313.89</name>
    <dbReference type="NCBI Taxonomy" id="1448319"/>
    <lineage>
        <taxon>Eukaryota</taxon>
        <taxon>Fungi</taxon>
        <taxon>Dikarya</taxon>
        <taxon>Ascomycota</taxon>
        <taxon>Pezizomycotina</taxon>
        <taxon>Eurotiomycetes</taxon>
        <taxon>Eurotiomycetidae</taxon>
        <taxon>Eurotiales</taxon>
        <taxon>Aspergillaceae</taxon>
        <taxon>Aspergillus</taxon>
    </lineage>
</organism>
<accession>A0A8G1RU60</accession>
<evidence type="ECO:0000313" key="2">
    <source>
        <dbReference type="EMBL" id="RAK77561.1"/>
    </source>
</evidence>
<feature type="compositionally biased region" description="Polar residues" evidence="1">
    <location>
        <begin position="215"/>
        <end position="225"/>
    </location>
</feature>
<evidence type="ECO:0000313" key="3">
    <source>
        <dbReference type="Proteomes" id="UP000249789"/>
    </source>
</evidence>
<dbReference type="EMBL" id="KZ824642">
    <property type="protein sequence ID" value="RAK77561.1"/>
    <property type="molecule type" value="Genomic_DNA"/>
</dbReference>
<dbReference type="RefSeq" id="XP_040801571.1">
    <property type="nucleotide sequence ID" value="XM_040948616.1"/>
</dbReference>
<dbReference type="AlphaFoldDB" id="A0A8G1RU60"/>
<dbReference type="VEuPathDB" id="FungiDB:BO72DRAFT_496225"/>
<dbReference type="OrthoDB" id="4500473at2759"/>
<proteinExistence type="predicted"/>
<feature type="compositionally biased region" description="Low complexity" evidence="1">
    <location>
        <begin position="170"/>
        <end position="187"/>
    </location>
</feature>
<dbReference type="Proteomes" id="UP000249789">
    <property type="component" value="Unassembled WGS sequence"/>
</dbReference>
<protein>
    <submittedName>
        <fullName evidence="2">Uncharacterized protein</fullName>
    </submittedName>
</protein>
<dbReference type="GeneID" id="63865949"/>
<feature type="compositionally biased region" description="Gly residues" evidence="1">
    <location>
        <begin position="251"/>
        <end position="261"/>
    </location>
</feature>
<name>A0A8G1RU60_9EURO</name>
<feature type="region of interest" description="Disordered" evidence="1">
    <location>
        <begin position="212"/>
        <end position="261"/>
    </location>
</feature>
<keyword evidence="3" id="KW-1185">Reference proteome</keyword>
<sequence length="297" mass="31390">MSLSGTWALAPEFSCEDTSDIALGNVIADPCASDAPLQRVKPEDLTNFPTVESEDAEGTYRIESADGSPLSLGIGATIVHALTFAVRHQRPASALANHSVMGVRTRKLAPDFPWADLGPVLERAESTFAYLICGKPLYVVSGIMIATKFLRHTVRNPPRTDLGFGSGDPSSSLHLTGSMGSMGSSSSGIKNVASDLNDVIFAYRLHKVTLGSGPQEPQIQAQVQRSRAAFASVHHDRTDNGEAGEEEEGETGSGGGGGGGGGGAICFEMTCEDWRGHDFQILPSVREETETQIETGN</sequence>
<reference evidence="2 3" key="1">
    <citation type="submission" date="2018-02" db="EMBL/GenBank/DDBJ databases">
        <title>The genomes of Aspergillus section Nigri reveals drivers in fungal speciation.</title>
        <authorList>
            <consortium name="DOE Joint Genome Institute"/>
            <person name="Vesth T.C."/>
            <person name="Nybo J."/>
            <person name="Theobald S."/>
            <person name="Brandl J."/>
            <person name="Frisvad J.C."/>
            <person name="Nielsen K.F."/>
            <person name="Lyhne E.K."/>
            <person name="Kogle M.E."/>
            <person name="Kuo A."/>
            <person name="Riley R."/>
            <person name="Clum A."/>
            <person name="Nolan M."/>
            <person name="Lipzen A."/>
            <person name="Salamov A."/>
            <person name="Henrissat B."/>
            <person name="Wiebenga A."/>
            <person name="De vries R.P."/>
            <person name="Grigoriev I.V."/>
            <person name="Mortensen U.H."/>
            <person name="Andersen M.R."/>
            <person name="Baker S.E."/>
        </authorList>
    </citation>
    <scope>NUCLEOTIDE SEQUENCE [LARGE SCALE GENOMIC DNA]</scope>
    <source>
        <strain evidence="2 3">CBS 313.89</strain>
    </source>
</reference>
<gene>
    <name evidence="2" type="ORF">BO72DRAFT_496225</name>
</gene>
<evidence type="ECO:0000256" key="1">
    <source>
        <dbReference type="SAM" id="MobiDB-lite"/>
    </source>
</evidence>